<evidence type="ECO:0000313" key="2">
    <source>
        <dbReference type="Proteomes" id="UP000188320"/>
    </source>
</evidence>
<sequence>MDSVVKTAILSCTCLTIFYHDIISSTPTPAPASTSASACTLAYLPFSLCFAIFNRAAMVFTTRSACFNLHPPANASIPCSGLFLPFSFVHTLFYIQQPRILCPSAF</sequence>
<keyword evidence="2" id="KW-1185">Reference proteome</keyword>
<dbReference type="AlphaFoldDB" id="A0A1R1PZ49"/>
<dbReference type="Proteomes" id="UP000188320">
    <property type="component" value="Unassembled WGS sequence"/>
</dbReference>
<organism evidence="1 2">
    <name type="scientific">Zancudomyces culisetae</name>
    <name type="common">Gut fungus</name>
    <name type="synonym">Smittium culisetae</name>
    <dbReference type="NCBI Taxonomy" id="1213189"/>
    <lineage>
        <taxon>Eukaryota</taxon>
        <taxon>Fungi</taxon>
        <taxon>Fungi incertae sedis</taxon>
        <taxon>Zoopagomycota</taxon>
        <taxon>Kickxellomycotina</taxon>
        <taxon>Harpellomycetes</taxon>
        <taxon>Harpellales</taxon>
        <taxon>Legeriomycetaceae</taxon>
        <taxon>Zancudomyces</taxon>
    </lineage>
</organism>
<protein>
    <submittedName>
        <fullName evidence="1">Uncharacterized protein</fullName>
    </submittedName>
</protein>
<name>A0A1R1PZ49_ZANCU</name>
<evidence type="ECO:0000313" key="1">
    <source>
        <dbReference type="EMBL" id="OMH86219.1"/>
    </source>
</evidence>
<accession>A0A1R1PZ49</accession>
<dbReference type="EMBL" id="LSSK01000009">
    <property type="protein sequence ID" value="OMH86219.1"/>
    <property type="molecule type" value="Genomic_DNA"/>
</dbReference>
<proteinExistence type="predicted"/>
<reference evidence="2" key="1">
    <citation type="submission" date="2017-01" db="EMBL/GenBank/DDBJ databases">
        <authorList>
            <person name="Wang Y."/>
            <person name="White M."/>
            <person name="Kvist S."/>
            <person name="Moncalvo J.-M."/>
        </authorList>
    </citation>
    <scope>NUCLEOTIDE SEQUENCE [LARGE SCALE GENOMIC DNA]</scope>
    <source>
        <strain evidence="2">COL-18-3</strain>
    </source>
</reference>
<comment type="caution">
    <text evidence="1">The sequence shown here is derived from an EMBL/GenBank/DDBJ whole genome shotgun (WGS) entry which is preliminary data.</text>
</comment>
<gene>
    <name evidence="1" type="ORF">AX774_g109</name>
</gene>